<dbReference type="WBParaSite" id="ES5_v2.g9723.t1">
    <property type="protein sequence ID" value="ES5_v2.g9723.t1"/>
    <property type="gene ID" value="ES5_v2.g9723"/>
</dbReference>
<sequence length="377" mass="43079">MLRSSLFNFGKVFAVQNVRYHLKCFTSVPPLIYQHSSNFRSIHSSAILTQKKKKDVSLKTAAVSSSESISIPTVSITGFNALHGGQPYYGIYWNDFDFMNTLKEHSSPNASLVHAHIESATLALQQAIYERKLKKLLIKTDSIYLVKVVNTYLEKWRTNNYTKTDRTPVKHREEYKKLDKLLSKIDAKFELTPPSSDNHVMEKLKNDQRYVQTVEKLFSGINTFNPKLKQSNAIFVCGVASLEARRRAAYGIHFKSNKKFDVKSRYESFPVSVVRPLMSGIIHALNIVKNEGLKNAVIVTDNEIFLRNFNNGWKRSDGKPVVNSFYYKRIKELADELKVSLCFLSEAHKNRNFKVAVNLAYEGMLMPPAKKSFSSKC</sequence>
<reference evidence="2" key="1">
    <citation type="submission" date="2022-11" db="UniProtKB">
        <authorList>
            <consortium name="WormBaseParasite"/>
        </authorList>
    </citation>
    <scope>IDENTIFICATION</scope>
</reference>
<name>A0AC34GXT5_9BILA</name>
<evidence type="ECO:0000313" key="1">
    <source>
        <dbReference type="Proteomes" id="UP000887579"/>
    </source>
</evidence>
<evidence type="ECO:0000313" key="2">
    <source>
        <dbReference type="WBParaSite" id="ES5_v2.g9723.t1"/>
    </source>
</evidence>
<organism evidence="1 2">
    <name type="scientific">Panagrolaimus sp. ES5</name>
    <dbReference type="NCBI Taxonomy" id="591445"/>
    <lineage>
        <taxon>Eukaryota</taxon>
        <taxon>Metazoa</taxon>
        <taxon>Ecdysozoa</taxon>
        <taxon>Nematoda</taxon>
        <taxon>Chromadorea</taxon>
        <taxon>Rhabditida</taxon>
        <taxon>Tylenchina</taxon>
        <taxon>Panagrolaimomorpha</taxon>
        <taxon>Panagrolaimoidea</taxon>
        <taxon>Panagrolaimidae</taxon>
        <taxon>Panagrolaimus</taxon>
    </lineage>
</organism>
<protein>
    <submittedName>
        <fullName evidence="2">RNase H type-1 domain-containing protein</fullName>
    </submittedName>
</protein>
<accession>A0AC34GXT5</accession>
<dbReference type="Proteomes" id="UP000887579">
    <property type="component" value="Unplaced"/>
</dbReference>
<proteinExistence type="predicted"/>